<evidence type="ECO:0000313" key="1">
    <source>
        <dbReference type="EMBL" id="MBC2665047.1"/>
    </source>
</evidence>
<dbReference type="Pfam" id="PF09550">
    <property type="entry name" value="Phage_TAC_6"/>
    <property type="match status" value="1"/>
</dbReference>
<sequence>MSERFAPGAGRLAGLAGRALGWRPHEFWAATPAELAAILSPLAQAEAGTGVSRAEIARLMEQDND</sequence>
<dbReference type="InterPro" id="IPR019056">
    <property type="entry name" value="Phage_TAC_6"/>
</dbReference>
<dbReference type="Proteomes" id="UP000566813">
    <property type="component" value="Unassembled WGS sequence"/>
</dbReference>
<gene>
    <name evidence="1" type="ORF">H7F51_05925</name>
</gene>
<keyword evidence="2" id="KW-1185">Reference proteome</keyword>
<name>A0A7X1FRI8_9SPHN</name>
<proteinExistence type="predicted"/>
<dbReference type="AlphaFoldDB" id="A0A7X1FRI8"/>
<dbReference type="EMBL" id="JACLAW010000004">
    <property type="protein sequence ID" value="MBC2665047.1"/>
    <property type="molecule type" value="Genomic_DNA"/>
</dbReference>
<accession>A0A7X1FRI8</accession>
<evidence type="ECO:0000313" key="2">
    <source>
        <dbReference type="Proteomes" id="UP000566813"/>
    </source>
</evidence>
<protein>
    <submittedName>
        <fullName evidence="1">Phage tail assembly chaperone</fullName>
    </submittedName>
</protein>
<reference evidence="1 2" key="1">
    <citation type="submission" date="2020-08" db="EMBL/GenBank/DDBJ databases">
        <title>The genome sequence of type strain Novosphingobium flavum NBRC 111647.</title>
        <authorList>
            <person name="Liu Y."/>
        </authorList>
    </citation>
    <scope>NUCLEOTIDE SEQUENCE [LARGE SCALE GENOMIC DNA]</scope>
    <source>
        <strain evidence="1 2">NBRC 111647</strain>
    </source>
</reference>
<organism evidence="1 2">
    <name type="scientific">Novosphingobium flavum</name>
    <dbReference type="NCBI Taxonomy" id="1778672"/>
    <lineage>
        <taxon>Bacteria</taxon>
        <taxon>Pseudomonadati</taxon>
        <taxon>Pseudomonadota</taxon>
        <taxon>Alphaproteobacteria</taxon>
        <taxon>Sphingomonadales</taxon>
        <taxon>Sphingomonadaceae</taxon>
        <taxon>Novosphingobium</taxon>
    </lineage>
</organism>
<comment type="caution">
    <text evidence="1">The sequence shown here is derived from an EMBL/GenBank/DDBJ whole genome shotgun (WGS) entry which is preliminary data.</text>
</comment>
<dbReference type="RefSeq" id="WP_185663320.1">
    <property type="nucleotide sequence ID" value="NZ_JACLAW010000004.1"/>
</dbReference>